<name>A0A9P8RL88_9PEZI</name>
<dbReference type="Gene3D" id="2.40.70.10">
    <property type="entry name" value="Acid Proteases"/>
    <property type="match status" value="1"/>
</dbReference>
<organism evidence="2 3">
    <name type="scientific">Trichoglossum hirsutum</name>
    <dbReference type="NCBI Taxonomy" id="265104"/>
    <lineage>
        <taxon>Eukaryota</taxon>
        <taxon>Fungi</taxon>
        <taxon>Dikarya</taxon>
        <taxon>Ascomycota</taxon>
        <taxon>Pezizomycotina</taxon>
        <taxon>Geoglossomycetes</taxon>
        <taxon>Geoglossales</taxon>
        <taxon>Geoglossaceae</taxon>
        <taxon>Trichoglossum</taxon>
    </lineage>
</organism>
<reference evidence="2" key="1">
    <citation type="submission" date="2021-03" db="EMBL/GenBank/DDBJ databases">
        <title>Comparative genomics and phylogenomic investigation of the class Geoglossomycetes provide insights into ecological specialization and systematics.</title>
        <authorList>
            <person name="Melie T."/>
            <person name="Pirro S."/>
            <person name="Miller A.N."/>
            <person name="Quandt A."/>
        </authorList>
    </citation>
    <scope>NUCLEOTIDE SEQUENCE</scope>
    <source>
        <strain evidence="2">CAQ_001_2017</strain>
    </source>
</reference>
<keyword evidence="3" id="KW-1185">Reference proteome</keyword>
<dbReference type="InterPro" id="IPR021109">
    <property type="entry name" value="Peptidase_aspartic_dom_sf"/>
</dbReference>
<dbReference type="Gene3D" id="3.40.50.1460">
    <property type="match status" value="1"/>
</dbReference>
<feature type="non-terminal residue" evidence="2">
    <location>
        <position position="542"/>
    </location>
</feature>
<evidence type="ECO:0000313" key="2">
    <source>
        <dbReference type="EMBL" id="KAH0556069.1"/>
    </source>
</evidence>
<sequence>PDSMQTPPCPHCGRRASSPVQLGDSPSAAQAPSYQQMLESLESTKYMLLELLKRKNGKDYSAVKALFLNWKEYDFNGKEALVSKVRKETRRLQTVFREMYHFDAGESEDVFDIPSQFSADSLFEYIFHATLEFSKLQTPKGKLMIVYYNGHGSPADPDGDQVRGLLIGGYSVRQFDLLLIFANTCSRGVSNPIPWTPIQRRLETAPGFDVFLIMDCCYAGRATKSAQPKSMDVLAAVNRESEADLTPTGSLFTTALINALTASVSRPNGIRINELFDFLDHDTLLDEQTPHYRSLQIHQNPIVLRPLNIDTVHMDTSVGQNPPAVSQIGPHLEVDEAPAQDAQADRHSISSADNDIEADPWNIPNVQFMSEDGEGFSGRCVFDTGSDIDLISFSFVQRLGLQTHALAAESLSTYKTVNGDAFTPSHYVRVRLVTIRGTHIDKVIKLTVFNMNFNIDIILGGHTIITTNLLVVSMQSLQDASVAEESGQQYDTMAMSFGQTSTNREITVEDPKRTQVLVERLGELQQLLREELAKAPGAGDME</sequence>
<accession>A0A9P8RL88</accession>
<feature type="region of interest" description="Disordered" evidence="1">
    <location>
        <begin position="1"/>
        <end position="29"/>
    </location>
</feature>
<evidence type="ECO:0000256" key="1">
    <source>
        <dbReference type="SAM" id="MobiDB-lite"/>
    </source>
</evidence>
<dbReference type="Proteomes" id="UP000750711">
    <property type="component" value="Unassembled WGS sequence"/>
</dbReference>
<dbReference type="CDD" id="cd00303">
    <property type="entry name" value="retropepsin_like"/>
    <property type="match status" value="1"/>
</dbReference>
<dbReference type="EMBL" id="JAGHQM010001239">
    <property type="protein sequence ID" value="KAH0556069.1"/>
    <property type="molecule type" value="Genomic_DNA"/>
</dbReference>
<comment type="caution">
    <text evidence="2">The sequence shown here is derived from an EMBL/GenBank/DDBJ whole genome shotgun (WGS) entry which is preliminary data.</text>
</comment>
<gene>
    <name evidence="2" type="ORF">GP486_005994</name>
</gene>
<proteinExistence type="predicted"/>
<dbReference type="AlphaFoldDB" id="A0A9P8RL88"/>
<evidence type="ECO:0000313" key="3">
    <source>
        <dbReference type="Proteomes" id="UP000750711"/>
    </source>
</evidence>
<protein>
    <submittedName>
        <fullName evidence="2">Uncharacterized protein</fullName>
    </submittedName>
</protein>